<dbReference type="KEGG" id="pda:120110651"/>
<evidence type="ECO:0000313" key="3">
    <source>
        <dbReference type="Proteomes" id="UP000228380"/>
    </source>
</evidence>
<dbReference type="GeneID" id="120110651"/>
<proteinExistence type="predicted"/>
<dbReference type="Proteomes" id="UP000228380">
    <property type="component" value="Chromosome 4"/>
</dbReference>
<feature type="signal peptide" evidence="2">
    <location>
        <begin position="1"/>
        <end position="24"/>
    </location>
</feature>
<dbReference type="Gene3D" id="1.50.10.160">
    <property type="match status" value="1"/>
</dbReference>
<reference evidence="4" key="2">
    <citation type="submission" date="2025-08" db="UniProtKB">
        <authorList>
            <consortium name="RefSeq"/>
        </authorList>
    </citation>
    <scope>IDENTIFICATION</scope>
    <source>
        <tissue evidence="4">Young leaves</tissue>
    </source>
</reference>
<dbReference type="GO" id="GO:0016102">
    <property type="term" value="P:diterpenoid biosynthetic process"/>
    <property type="evidence" value="ECO:0007669"/>
    <property type="project" value="TreeGrafter"/>
</dbReference>
<dbReference type="GO" id="GO:0010333">
    <property type="term" value="F:terpene synthase activity"/>
    <property type="evidence" value="ECO:0007669"/>
    <property type="project" value="InterPro"/>
</dbReference>
<dbReference type="OrthoDB" id="756917at2759"/>
<protein>
    <submittedName>
        <fullName evidence="4">(E,E)-geranyllinalool synthase-like</fullName>
    </submittedName>
</protein>
<dbReference type="PANTHER" id="PTHR31739:SF25">
    <property type="entry name" value="(E,E)-GERANYLLINALOOL SYNTHASE"/>
    <property type="match status" value="1"/>
</dbReference>
<evidence type="ECO:0000256" key="2">
    <source>
        <dbReference type="SAM" id="SignalP"/>
    </source>
</evidence>
<dbReference type="RefSeq" id="XP_038982158.1">
    <property type="nucleotide sequence ID" value="XM_039126230.1"/>
</dbReference>
<dbReference type="InterPro" id="IPR050148">
    <property type="entry name" value="Terpene_synthase-like"/>
</dbReference>
<keyword evidence="2" id="KW-0732">Signal</keyword>
<dbReference type="AlphaFoldDB" id="A0A8B9ADY3"/>
<accession>A0A8B9ADY3</accession>
<gene>
    <name evidence="4" type="primary">LOC120110651</name>
</gene>
<dbReference type="PANTHER" id="PTHR31739">
    <property type="entry name" value="ENT-COPALYL DIPHOSPHATE SYNTHASE, CHLOROPLASTIC"/>
    <property type="match status" value="1"/>
</dbReference>
<evidence type="ECO:0000313" key="4">
    <source>
        <dbReference type="RefSeq" id="XP_038982158.1"/>
    </source>
</evidence>
<organism evidence="3 4">
    <name type="scientific">Phoenix dactylifera</name>
    <name type="common">Date palm</name>
    <dbReference type="NCBI Taxonomy" id="42345"/>
    <lineage>
        <taxon>Eukaryota</taxon>
        <taxon>Viridiplantae</taxon>
        <taxon>Streptophyta</taxon>
        <taxon>Embryophyta</taxon>
        <taxon>Tracheophyta</taxon>
        <taxon>Spermatophyta</taxon>
        <taxon>Magnoliopsida</taxon>
        <taxon>Liliopsida</taxon>
        <taxon>Arecaceae</taxon>
        <taxon>Coryphoideae</taxon>
        <taxon>Phoeniceae</taxon>
        <taxon>Phoenix</taxon>
    </lineage>
</organism>
<keyword evidence="1" id="KW-0460">Magnesium</keyword>
<evidence type="ECO:0000256" key="1">
    <source>
        <dbReference type="ARBA" id="ARBA00022842"/>
    </source>
</evidence>
<name>A0A8B9ADY3_PHODC</name>
<keyword evidence="3" id="KW-1185">Reference proteome</keyword>
<sequence>MKHRGGIPRWFAIVFPGMLELAMAKGLKVFPQGYTRAVEDVFNERDKIFKTQEASCGGHHLPLLLYLEALPGIYRGKHEDILKHKREDGSLFHSPSATACSFMITGDRDCKDYLEAMVQRCGHGVSSKIAIDPKDGIYFVSTSLQQ</sequence>
<feature type="chain" id="PRO_5034152360" evidence="2">
    <location>
        <begin position="25"/>
        <end position="146"/>
    </location>
</feature>
<reference evidence="3" key="1">
    <citation type="journal article" date="2019" name="Nat. Commun.">
        <title>Genome-wide association mapping of date palm fruit traits.</title>
        <authorList>
            <person name="Hazzouri K.M."/>
            <person name="Gros-Balthazard M."/>
            <person name="Flowers J.M."/>
            <person name="Copetti D."/>
            <person name="Lemansour A."/>
            <person name="Lebrun M."/>
            <person name="Masmoudi K."/>
            <person name="Ferrand S."/>
            <person name="Dhar M.I."/>
            <person name="Fresquez Z.A."/>
            <person name="Rosas U."/>
            <person name="Zhang J."/>
            <person name="Talag J."/>
            <person name="Lee S."/>
            <person name="Kudrna D."/>
            <person name="Powell R.F."/>
            <person name="Leitch I.J."/>
            <person name="Krueger R.R."/>
            <person name="Wing R.A."/>
            <person name="Amiri K.M.A."/>
            <person name="Purugganan M.D."/>
        </authorList>
    </citation>
    <scope>NUCLEOTIDE SEQUENCE [LARGE SCALE GENOMIC DNA]</scope>
    <source>
        <strain evidence="3">cv. Khalas</strain>
    </source>
</reference>
<dbReference type="GO" id="GO:0000287">
    <property type="term" value="F:magnesium ion binding"/>
    <property type="evidence" value="ECO:0007669"/>
    <property type="project" value="TreeGrafter"/>
</dbReference>